<sequence length="267" mass="29622">MTLSIAYRYLGVVPYRTALRLQETLVEHRLQARRENAQHTHWEQDVVLLLQHPPTYTTGTRRFALRTTLPADADATAERARLATLGAEYVETRRGGQITFHGPGQLVGYPLLDLRAHQLGVRDYVCRLERTIINACAHYQLSANTTDDTGVWIGDKKIAALGIQVRRYLTSHGFALNCNTDLSWFSHIIPCGLRNKGVTSITQALAEQQVNAPAVHVTDALPTVVDAMGQTFGCRMVPLEQACPALATSMDALLQEARIDARIHSDN</sequence>
<organism evidence="10 11">
    <name type="scientific">Thamnocephalis sphaerospora</name>
    <dbReference type="NCBI Taxonomy" id="78915"/>
    <lineage>
        <taxon>Eukaryota</taxon>
        <taxon>Fungi</taxon>
        <taxon>Fungi incertae sedis</taxon>
        <taxon>Zoopagomycota</taxon>
        <taxon>Zoopagomycotina</taxon>
        <taxon>Zoopagomycetes</taxon>
        <taxon>Zoopagales</taxon>
        <taxon>Sigmoideomycetaceae</taxon>
        <taxon>Thamnocephalis</taxon>
    </lineage>
</organism>
<comment type="pathway">
    <text evidence="2">Protein modification; protein lipoylation via endogenous pathway; protein N(6)-(lipoyl)lysine from octanoyl-[acyl-carrier-protein]: step 1/2.</text>
</comment>
<dbReference type="AlphaFoldDB" id="A0A4P9XJS5"/>
<dbReference type="EC" id="2.3.1.181" evidence="4"/>
<comment type="similarity">
    <text evidence="3">Belongs to the LipB family.</text>
</comment>
<evidence type="ECO:0000259" key="9">
    <source>
        <dbReference type="PROSITE" id="PS51733"/>
    </source>
</evidence>
<feature type="domain" description="BPL/LPL catalytic" evidence="9">
    <location>
        <begin position="41"/>
        <end position="236"/>
    </location>
</feature>
<evidence type="ECO:0000256" key="5">
    <source>
        <dbReference type="ARBA" id="ARBA00022679"/>
    </source>
</evidence>
<dbReference type="InterPro" id="IPR000544">
    <property type="entry name" value="Octanoyltransferase"/>
</dbReference>
<name>A0A4P9XJS5_9FUNG</name>
<dbReference type="PANTHER" id="PTHR10993:SF7">
    <property type="entry name" value="LIPOYLTRANSFERASE 2, MITOCHONDRIAL-RELATED"/>
    <property type="match status" value="1"/>
</dbReference>
<reference evidence="11" key="1">
    <citation type="journal article" date="2018" name="Nat. Microbiol.">
        <title>Leveraging single-cell genomics to expand the fungal tree of life.</title>
        <authorList>
            <person name="Ahrendt S.R."/>
            <person name="Quandt C.A."/>
            <person name="Ciobanu D."/>
            <person name="Clum A."/>
            <person name="Salamov A."/>
            <person name="Andreopoulos B."/>
            <person name="Cheng J.F."/>
            <person name="Woyke T."/>
            <person name="Pelin A."/>
            <person name="Henrissat B."/>
            <person name="Reynolds N.K."/>
            <person name="Benny G.L."/>
            <person name="Smith M.E."/>
            <person name="James T.Y."/>
            <person name="Grigoriev I.V."/>
        </authorList>
    </citation>
    <scope>NUCLEOTIDE SEQUENCE [LARGE SCALE GENOMIC DNA]</scope>
    <source>
        <strain evidence="11">RSA 1356</strain>
    </source>
</reference>
<protein>
    <recommendedName>
        <fullName evidence="4">lipoyl(octanoyl) transferase</fullName>
        <ecNumber evidence="4">2.3.1.181</ecNumber>
    </recommendedName>
    <alternativeName>
        <fullName evidence="7">Lipoate-protein ligase B</fullName>
    </alternativeName>
    <alternativeName>
        <fullName evidence="8">Lipoyl/octanoyl transferase</fullName>
    </alternativeName>
</protein>
<accession>A0A4P9XJS5</accession>
<dbReference type="OrthoDB" id="19908at2759"/>
<dbReference type="Gene3D" id="3.30.930.10">
    <property type="entry name" value="Bira Bifunctional Protein, Domain 2"/>
    <property type="match status" value="1"/>
</dbReference>
<dbReference type="InterPro" id="IPR045864">
    <property type="entry name" value="aa-tRNA-synth_II/BPL/LPL"/>
</dbReference>
<evidence type="ECO:0000256" key="6">
    <source>
        <dbReference type="ARBA" id="ARBA00023315"/>
    </source>
</evidence>
<dbReference type="SUPFAM" id="SSF55681">
    <property type="entry name" value="Class II aaRS and biotin synthetases"/>
    <property type="match status" value="1"/>
</dbReference>
<keyword evidence="5" id="KW-0808">Transferase</keyword>
<dbReference type="CDD" id="cd16444">
    <property type="entry name" value="LipB"/>
    <property type="match status" value="1"/>
</dbReference>
<dbReference type="STRING" id="78915.A0A4P9XJS5"/>
<dbReference type="HAMAP" id="MF_00013">
    <property type="entry name" value="LipB"/>
    <property type="match status" value="1"/>
</dbReference>
<dbReference type="NCBIfam" id="NF010925">
    <property type="entry name" value="PRK14345.1"/>
    <property type="match status" value="1"/>
</dbReference>
<evidence type="ECO:0000256" key="8">
    <source>
        <dbReference type="ARBA" id="ARBA00033331"/>
    </source>
</evidence>
<comment type="subcellular location">
    <subcellularLocation>
        <location evidence="1">Mitochondrion</location>
    </subcellularLocation>
</comment>
<keyword evidence="6" id="KW-0012">Acyltransferase</keyword>
<evidence type="ECO:0000313" key="10">
    <source>
        <dbReference type="EMBL" id="RKP06005.1"/>
    </source>
</evidence>
<dbReference type="GO" id="GO:0005739">
    <property type="term" value="C:mitochondrion"/>
    <property type="evidence" value="ECO:0007669"/>
    <property type="project" value="UniProtKB-SubCell"/>
</dbReference>
<dbReference type="GO" id="GO:0033819">
    <property type="term" value="F:lipoyl(octanoyl) transferase activity"/>
    <property type="evidence" value="ECO:0007669"/>
    <property type="project" value="UniProtKB-EC"/>
</dbReference>
<dbReference type="EMBL" id="KZ992977">
    <property type="protein sequence ID" value="RKP06005.1"/>
    <property type="molecule type" value="Genomic_DNA"/>
</dbReference>
<evidence type="ECO:0000256" key="3">
    <source>
        <dbReference type="ARBA" id="ARBA00007907"/>
    </source>
</evidence>
<dbReference type="PROSITE" id="PS01313">
    <property type="entry name" value="LIPB"/>
    <property type="match status" value="1"/>
</dbReference>
<evidence type="ECO:0000256" key="7">
    <source>
        <dbReference type="ARBA" id="ARBA00030797"/>
    </source>
</evidence>
<dbReference type="NCBIfam" id="TIGR00214">
    <property type="entry name" value="lipB"/>
    <property type="match status" value="1"/>
</dbReference>
<dbReference type="PROSITE" id="PS51733">
    <property type="entry name" value="BPL_LPL_CATALYTIC"/>
    <property type="match status" value="1"/>
</dbReference>
<dbReference type="Proteomes" id="UP000271241">
    <property type="component" value="Unassembled WGS sequence"/>
</dbReference>
<keyword evidence="11" id="KW-1185">Reference proteome</keyword>
<dbReference type="UniPathway" id="UPA00538">
    <property type="reaction ID" value="UER00592"/>
</dbReference>
<evidence type="ECO:0000256" key="1">
    <source>
        <dbReference type="ARBA" id="ARBA00004173"/>
    </source>
</evidence>
<dbReference type="PANTHER" id="PTHR10993">
    <property type="entry name" value="OCTANOYLTRANSFERASE"/>
    <property type="match status" value="1"/>
</dbReference>
<evidence type="ECO:0000313" key="11">
    <source>
        <dbReference type="Proteomes" id="UP000271241"/>
    </source>
</evidence>
<dbReference type="Pfam" id="PF21948">
    <property type="entry name" value="LplA-B_cat"/>
    <property type="match status" value="1"/>
</dbReference>
<dbReference type="InterPro" id="IPR020605">
    <property type="entry name" value="Octanoyltransferase_CS"/>
</dbReference>
<dbReference type="GO" id="GO:0009249">
    <property type="term" value="P:protein lipoylation"/>
    <property type="evidence" value="ECO:0007669"/>
    <property type="project" value="InterPro"/>
</dbReference>
<dbReference type="FunFam" id="3.30.930.10:FF:000035">
    <property type="entry name" value="Putative lipoyltransferase 2, mitochondrial"/>
    <property type="match status" value="1"/>
</dbReference>
<dbReference type="InterPro" id="IPR004143">
    <property type="entry name" value="BPL_LPL_catalytic"/>
</dbReference>
<evidence type="ECO:0000256" key="4">
    <source>
        <dbReference type="ARBA" id="ARBA00012334"/>
    </source>
</evidence>
<gene>
    <name evidence="10" type="ORF">THASP1DRAFT_32167</name>
</gene>
<evidence type="ECO:0000256" key="2">
    <source>
        <dbReference type="ARBA" id="ARBA00004821"/>
    </source>
</evidence>
<proteinExistence type="inferred from homology"/>